<evidence type="ECO:0000256" key="1">
    <source>
        <dbReference type="SAM" id="MobiDB-lite"/>
    </source>
</evidence>
<organism evidence="2">
    <name type="scientific">marine sediment metagenome</name>
    <dbReference type="NCBI Taxonomy" id="412755"/>
    <lineage>
        <taxon>unclassified sequences</taxon>
        <taxon>metagenomes</taxon>
        <taxon>ecological metagenomes</taxon>
    </lineage>
</organism>
<feature type="region of interest" description="Disordered" evidence="1">
    <location>
        <begin position="1"/>
        <end position="25"/>
    </location>
</feature>
<dbReference type="AlphaFoldDB" id="A0A0F9Q9X2"/>
<proteinExistence type="predicted"/>
<sequence length="86" mass="9760">MSEYDDRYGASNETSYYGQTNGSLKINPPRDWKILPEGQAIPDIHRTYLLLSNGQGIWCAPRRCRFPTTPENACISGMVRAWAVPR</sequence>
<name>A0A0F9Q9X2_9ZZZZ</name>
<accession>A0A0F9Q9X2</accession>
<gene>
    <name evidence="2" type="ORF">LCGC14_1041240</name>
</gene>
<feature type="compositionally biased region" description="Polar residues" evidence="1">
    <location>
        <begin position="11"/>
        <end position="24"/>
    </location>
</feature>
<comment type="caution">
    <text evidence="2">The sequence shown here is derived from an EMBL/GenBank/DDBJ whole genome shotgun (WGS) entry which is preliminary data.</text>
</comment>
<dbReference type="EMBL" id="LAZR01004287">
    <property type="protein sequence ID" value="KKN09986.1"/>
    <property type="molecule type" value="Genomic_DNA"/>
</dbReference>
<evidence type="ECO:0000313" key="2">
    <source>
        <dbReference type="EMBL" id="KKN09986.1"/>
    </source>
</evidence>
<reference evidence="2" key="1">
    <citation type="journal article" date="2015" name="Nature">
        <title>Complex archaea that bridge the gap between prokaryotes and eukaryotes.</title>
        <authorList>
            <person name="Spang A."/>
            <person name="Saw J.H."/>
            <person name="Jorgensen S.L."/>
            <person name="Zaremba-Niedzwiedzka K."/>
            <person name="Martijn J."/>
            <person name="Lind A.E."/>
            <person name="van Eijk R."/>
            <person name="Schleper C."/>
            <person name="Guy L."/>
            <person name="Ettema T.J."/>
        </authorList>
    </citation>
    <scope>NUCLEOTIDE SEQUENCE</scope>
</reference>
<protein>
    <submittedName>
        <fullName evidence="2">Uncharacterized protein</fullName>
    </submittedName>
</protein>